<sequence>METTLDFTQYQHRAKEERAQFSDLATVHAEIRKLQQENSFLQKQLALKPSITDVPSSSSERTTSPTVSFLPHNPSILSKHSLERNNVYSPLSKVVKPSLTAIVRQFSSPAESTGSQLIHVPVRRRLSLQQLRPNICRLHNNTRRMLDIHYSNRNLVSFLIHIGYETELCSQLSKFNITVRDGLHPLDLVLT</sequence>
<evidence type="ECO:0000313" key="3">
    <source>
        <dbReference type="Proteomes" id="UP000717996"/>
    </source>
</evidence>
<dbReference type="AlphaFoldDB" id="A0A9P7CEK2"/>
<name>A0A9P7CEK2_RHIOR</name>
<evidence type="ECO:0000313" key="2">
    <source>
        <dbReference type="EMBL" id="KAG1549794.1"/>
    </source>
</evidence>
<comment type="caution">
    <text evidence="2">The sequence shown here is derived from an EMBL/GenBank/DDBJ whole genome shotgun (WGS) entry which is preliminary data.</text>
</comment>
<accession>A0A9P7CEK2</accession>
<organism evidence="2 3">
    <name type="scientific">Rhizopus oryzae</name>
    <name type="common">Mucormycosis agent</name>
    <name type="synonym">Rhizopus arrhizus var. delemar</name>
    <dbReference type="NCBI Taxonomy" id="64495"/>
    <lineage>
        <taxon>Eukaryota</taxon>
        <taxon>Fungi</taxon>
        <taxon>Fungi incertae sedis</taxon>
        <taxon>Mucoromycota</taxon>
        <taxon>Mucoromycotina</taxon>
        <taxon>Mucoromycetes</taxon>
        <taxon>Mucorales</taxon>
        <taxon>Mucorineae</taxon>
        <taxon>Rhizopodaceae</taxon>
        <taxon>Rhizopus</taxon>
    </lineage>
</organism>
<feature type="compositionally biased region" description="Low complexity" evidence="1">
    <location>
        <begin position="54"/>
        <end position="68"/>
    </location>
</feature>
<protein>
    <submittedName>
        <fullName evidence="2">Uncharacterized protein</fullName>
    </submittedName>
</protein>
<feature type="region of interest" description="Disordered" evidence="1">
    <location>
        <begin position="51"/>
        <end position="71"/>
    </location>
</feature>
<gene>
    <name evidence="2" type="ORF">G6F51_002843</name>
</gene>
<dbReference type="EMBL" id="JAANIT010000257">
    <property type="protein sequence ID" value="KAG1549794.1"/>
    <property type="molecule type" value="Genomic_DNA"/>
</dbReference>
<reference evidence="2" key="1">
    <citation type="journal article" date="2020" name="Microb. Genom.">
        <title>Genetic diversity of clinical and environmental Mucorales isolates obtained from an investigation of mucormycosis cases among solid organ transplant recipients.</title>
        <authorList>
            <person name="Nguyen M.H."/>
            <person name="Kaul D."/>
            <person name="Muto C."/>
            <person name="Cheng S.J."/>
            <person name="Richter R.A."/>
            <person name="Bruno V.M."/>
            <person name="Liu G."/>
            <person name="Beyhan S."/>
            <person name="Sundermann A.J."/>
            <person name="Mounaud S."/>
            <person name="Pasculle A.W."/>
            <person name="Nierman W.C."/>
            <person name="Driscoll E."/>
            <person name="Cumbie R."/>
            <person name="Clancy C.J."/>
            <person name="Dupont C.L."/>
        </authorList>
    </citation>
    <scope>NUCLEOTIDE SEQUENCE</scope>
    <source>
        <strain evidence="2">GL16</strain>
    </source>
</reference>
<dbReference type="Proteomes" id="UP000717996">
    <property type="component" value="Unassembled WGS sequence"/>
</dbReference>
<evidence type="ECO:0000256" key="1">
    <source>
        <dbReference type="SAM" id="MobiDB-lite"/>
    </source>
</evidence>
<proteinExistence type="predicted"/>